<reference evidence="2 3" key="2">
    <citation type="submission" date="2024-02" db="EMBL/GenBank/DDBJ databases">
        <title>The Genome Sequence of Enterococcus sp. DIV0159.</title>
        <authorList>
            <person name="Earl A."/>
            <person name="Manson A."/>
            <person name="Gilmore M."/>
            <person name="Sanders J."/>
            <person name="Shea T."/>
            <person name="Howe W."/>
            <person name="Livny J."/>
            <person name="Cuomo C."/>
            <person name="Neafsey D."/>
            <person name="Birren B."/>
        </authorList>
    </citation>
    <scope>NUCLEOTIDE SEQUENCE [LARGE SCALE GENOMIC DNA]</scope>
    <source>
        <strain evidence="2 3">665A</strain>
    </source>
</reference>
<sequence>MGYLRRVFSKDNLVRFLNLVLKISPVLISLCALIFSINSYIDSKFSAPLSYHISTENKYVDKIVLDGKTLQGTKPRIIRSSGFIDKTSVIMYTNKEYIKISEFPTMNFSDDLNFFQKLKLNELSTSAGAEELNSLYANEEEKNIMLTIFF</sequence>
<reference evidence="2 3" key="1">
    <citation type="submission" date="2021-03" db="EMBL/GenBank/DDBJ databases">
        <authorList>
            <person name="Gilmore M.S."/>
            <person name="Schwartzman J."/>
            <person name="Van Tyne D."/>
            <person name="Martin M."/>
            <person name="Earl A.M."/>
            <person name="Manson A.L."/>
            <person name="Straub T."/>
            <person name="Salamzade R."/>
            <person name="Saavedra J."/>
            <person name="Lebreton F."/>
            <person name="Prichula J."/>
            <person name="Schaufler K."/>
            <person name="Gaca A."/>
            <person name="Sgardioli B."/>
            <person name="Wagenaar J."/>
            <person name="Strong T."/>
        </authorList>
    </citation>
    <scope>NUCLEOTIDE SEQUENCE [LARGE SCALE GENOMIC DNA]</scope>
    <source>
        <strain evidence="2 3">665A</strain>
    </source>
</reference>
<comment type="caution">
    <text evidence="2">The sequence shown here is derived from an EMBL/GenBank/DDBJ whole genome shotgun (WGS) entry which is preliminary data.</text>
</comment>
<keyword evidence="1" id="KW-0472">Membrane</keyword>
<feature type="transmembrane region" description="Helical" evidence="1">
    <location>
        <begin position="20"/>
        <end position="41"/>
    </location>
</feature>
<evidence type="ECO:0000256" key="1">
    <source>
        <dbReference type="SAM" id="Phobius"/>
    </source>
</evidence>
<keyword evidence="1" id="KW-0812">Transmembrane</keyword>
<dbReference type="EMBL" id="JAFREL020000001">
    <property type="protein sequence ID" value="MEO1768708.1"/>
    <property type="molecule type" value="Genomic_DNA"/>
</dbReference>
<proteinExistence type="predicted"/>
<dbReference type="Proteomes" id="UP000664357">
    <property type="component" value="Unassembled WGS sequence"/>
</dbReference>
<name>A0ABV0EMB7_9ENTE</name>
<evidence type="ECO:0000313" key="2">
    <source>
        <dbReference type="EMBL" id="MEO1768708.1"/>
    </source>
</evidence>
<protein>
    <submittedName>
        <fullName evidence="2">Uncharacterized protein</fullName>
    </submittedName>
</protein>
<dbReference type="RefSeq" id="WP_207700814.1">
    <property type="nucleotide sequence ID" value="NZ_JAFREL020000001.1"/>
</dbReference>
<keyword evidence="1" id="KW-1133">Transmembrane helix</keyword>
<gene>
    <name evidence="2" type="ORF">JZO67_000647</name>
</gene>
<keyword evidence="3" id="KW-1185">Reference proteome</keyword>
<organism evidence="2 3">
    <name type="scientific">Candidatus Enterococcus ferrettii</name>
    <dbReference type="NCBI Taxonomy" id="2815324"/>
    <lineage>
        <taxon>Bacteria</taxon>
        <taxon>Bacillati</taxon>
        <taxon>Bacillota</taxon>
        <taxon>Bacilli</taxon>
        <taxon>Lactobacillales</taxon>
        <taxon>Enterococcaceae</taxon>
        <taxon>Enterococcus</taxon>
    </lineage>
</organism>
<accession>A0ABV0EMB7</accession>
<evidence type="ECO:0000313" key="3">
    <source>
        <dbReference type="Proteomes" id="UP000664357"/>
    </source>
</evidence>